<evidence type="ECO:0000256" key="1">
    <source>
        <dbReference type="ARBA" id="ARBA00022737"/>
    </source>
</evidence>
<accession>A0AAD5X942</accession>
<dbReference type="PANTHER" id="PTHR22895">
    <property type="entry name" value="ARMADILLO REPEAT-CONTAINING PROTEIN 6"/>
    <property type="match status" value="1"/>
</dbReference>
<dbReference type="Gene3D" id="1.25.10.10">
    <property type="entry name" value="Leucine-rich Repeat Variant"/>
    <property type="match status" value="2"/>
</dbReference>
<sequence length="518" mass="57365">MYDIDRIHRDIMSSFAPETATWHPKRLSLYLSCFIAYLAPIQNSSIDKLFIILSLHPSDRLIQIDTSAVLANLSNVAHARKHIQRCSHTSTLLINMTRWSHEETVQTELCAILSNLAQSESENGDLARAGACELLRDAMTRHTESEDLQVQALNALAGLARSAKRVLPETTMRMHVAGVLAVLDAWTVRASMATCAAACNALGVFSFAGVRVPCVATAEGSVLRAMQKFRACAKFQVTACFALAHLCICVNEGGGTLGVELVDEVLAIMSSFPRHKNVLTTAAFALGSFALQSDTNRTHIMTKKGIDIVVKSMMETEFDEEVNCLEVCMKHMTVSGEPTDGENEVDGNYLGSNNKPTQKSHLLKLFGSMFLMNLSENEKCRQEIIKRGGLDAIFDAASYIFQTSQSKDLGFVLMYNAVLRDLKSNFDSQKPIFFDLAQQISDNLAEMQVPENVRYSLSHHVECKRCGVLFDVITSITGHEVYGKDKPTVTRFCGRVCLDIFDKDSRKTVHKVEPCFDV</sequence>
<dbReference type="AlphaFoldDB" id="A0AAD5X942"/>
<dbReference type="SUPFAM" id="SSF48371">
    <property type="entry name" value="ARM repeat"/>
    <property type="match status" value="1"/>
</dbReference>
<keyword evidence="1" id="KW-0677">Repeat</keyword>
<protein>
    <submittedName>
        <fullName evidence="2">Uncharacterized protein</fullName>
    </submittedName>
</protein>
<proteinExistence type="predicted"/>
<organism evidence="2 3">
    <name type="scientific">Physocladia obscura</name>
    <dbReference type="NCBI Taxonomy" id="109957"/>
    <lineage>
        <taxon>Eukaryota</taxon>
        <taxon>Fungi</taxon>
        <taxon>Fungi incertae sedis</taxon>
        <taxon>Chytridiomycota</taxon>
        <taxon>Chytridiomycota incertae sedis</taxon>
        <taxon>Chytridiomycetes</taxon>
        <taxon>Chytridiales</taxon>
        <taxon>Chytriomycetaceae</taxon>
        <taxon>Physocladia</taxon>
    </lineage>
</organism>
<comment type="caution">
    <text evidence="2">The sequence shown here is derived from an EMBL/GenBank/DDBJ whole genome shotgun (WGS) entry which is preliminary data.</text>
</comment>
<evidence type="ECO:0000313" key="3">
    <source>
        <dbReference type="Proteomes" id="UP001211907"/>
    </source>
</evidence>
<name>A0AAD5X942_9FUNG</name>
<reference evidence="2" key="1">
    <citation type="submission" date="2020-05" db="EMBL/GenBank/DDBJ databases">
        <title>Phylogenomic resolution of chytrid fungi.</title>
        <authorList>
            <person name="Stajich J.E."/>
            <person name="Amses K."/>
            <person name="Simmons R."/>
            <person name="Seto K."/>
            <person name="Myers J."/>
            <person name="Bonds A."/>
            <person name="Quandt C.A."/>
            <person name="Barry K."/>
            <person name="Liu P."/>
            <person name="Grigoriev I."/>
            <person name="Longcore J.E."/>
            <person name="James T.Y."/>
        </authorList>
    </citation>
    <scope>NUCLEOTIDE SEQUENCE</scope>
    <source>
        <strain evidence="2">JEL0513</strain>
    </source>
</reference>
<dbReference type="PANTHER" id="PTHR22895:SF0">
    <property type="entry name" value="ARMADILLO REPEAT-CONTAINING PROTEIN 6"/>
    <property type="match status" value="1"/>
</dbReference>
<dbReference type="Proteomes" id="UP001211907">
    <property type="component" value="Unassembled WGS sequence"/>
</dbReference>
<keyword evidence="3" id="KW-1185">Reference proteome</keyword>
<dbReference type="InterPro" id="IPR011989">
    <property type="entry name" value="ARM-like"/>
</dbReference>
<evidence type="ECO:0000313" key="2">
    <source>
        <dbReference type="EMBL" id="KAJ3095425.1"/>
    </source>
</evidence>
<dbReference type="InterPro" id="IPR016024">
    <property type="entry name" value="ARM-type_fold"/>
</dbReference>
<dbReference type="EMBL" id="JADGJH010002707">
    <property type="protein sequence ID" value="KAJ3095425.1"/>
    <property type="molecule type" value="Genomic_DNA"/>
</dbReference>
<gene>
    <name evidence="2" type="ORF">HK100_005835</name>
</gene>